<dbReference type="GO" id="GO:0003677">
    <property type="term" value="F:DNA binding"/>
    <property type="evidence" value="ECO:0007669"/>
    <property type="project" value="UniProtKB-KW"/>
</dbReference>
<evidence type="ECO:0000313" key="8">
    <source>
        <dbReference type="Proteomes" id="UP000002035"/>
    </source>
</evidence>
<dbReference type="PANTHER" id="PTHR28605:SF1">
    <property type="entry name" value="CHROMOSOME TRANSMISSION FIDELITY FACTOR 8"/>
    <property type="match status" value="1"/>
</dbReference>
<dbReference type="OMA" id="YLYVGKH"/>
<proteinExistence type="inferred from homology"/>
<dbReference type="STRING" id="554155.C5FUN8"/>
<dbReference type="HOGENOM" id="CLU_090690_0_0_1"/>
<evidence type="ECO:0000256" key="5">
    <source>
        <dbReference type="ARBA" id="ARBA00023306"/>
    </source>
</evidence>
<dbReference type="VEuPathDB" id="FungiDB:MCYG_06441"/>
<dbReference type="RefSeq" id="XP_002844477.1">
    <property type="nucleotide sequence ID" value="XM_002844431.1"/>
</dbReference>
<gene>
    <name evidence="7" type="ORF">MCYG_06441</name>
</gene>
<dbReference type="GO" id="GO:0006260">
    <property type="term" value="P:DNA replication"/>
    <property type="evidence" value="ECO:0007669"/>
    <property type="project" value="UniProtKB-KW"/>
</dbReference>
<accession>C5FUN8</accession>
<keyword evidence="2" id="KW-0235">DNA replication</keyword>
<name>C5FUN8_ARTOC</name>
<sequence length="185" mass="20586">MTLTDSNIIDIMPTVPLHVSLSTGSNGCLAEMSGNPLPQLLQTPSGLAILELQGTINLPESDDYSMVERIPDSSQHIRSVETQIGRVIFANYNPSAEPSDKSWMKRVYLTVGQHQRLTGEVQKLSKPFAVIRRRKPDSQDAMKVQNVTENKHASATSPDQLEIVEIIRYKILFSSRPEPITNKGF</sequence>
<dbReference type="GeneID" id="9222249"/>
<organism evidence="7 8">
    <name type="scientific">Arthroderma otae (strain ATCC MYA-4605 / CBS 113480)</name>
    <name type="common">Microsporum canis</name>
    <dbReference type="NCBI Taxonomy" id="554155"/>
    <lineage>
        <taxon>Eukaryota</taxon>
        <taxon>Fungi</taxon>
        <taxon>Dikarya</taxon>
        <taxon>Ascomycota</taxon>
        <taxon>Pezizomycotina</taxon>
        <taxon>Eurotiomycetes</taxon>
        <taxon>Eurotiomycetidae</taxon>
        <taxon>Onygenales</taxon>
        <taxon>Arthrodermataceae</taxon>
        <taxon>Microsporum</taxon>
    </lineage>
</organism>
<dbReference type="EMBL" id="DS995706">
    <property type="protein sequence ID" value="EEQ33622.1"/>
    <property type="molecule type" value="Genomic_DNA"/>
</dbReference>
<evidence type="ECO:0008006" key="9">
    <source>
        <dbReference type="Google" id="ProtNLM"/>
    </source>
</evidence>
<keyword evidence="5" id="KW-0131">Cell cycle</keyword>
<dbReference type="OrthoDB" id="121932at2759"/>
<evidence type="ECO:0000256" key="6">
    <source>
        <dbReference type="ARBA" id="ARBA00038447"/>
    </source>
</evidence>
<keyword evidence="3" id="KW-0238">DNA-binding</keyword>
<dbReference type="GO" id="GO:0007064">
    <property type="term" value="P:mitotic sister chromatid cohesion"/>
    <property type="evidence" value="ECO:0007669"/>
    <property type="project" value="InterPro"/>
</dbReference>
<dbReference type="eggNOG" id="KOG4487">
    <property type="taxonomic scope" value="Eukaryota"/>
</dbReference>
<keyword evidence="4" id="KW-0539">Nucleus</keyword>
<dbReference type="Pfam" id="PF09696">
    <property type="entry name" value="Ctf8"/>
    <property type="match status" value="1"/>
</dbReference>
<dbReference type="GO" id="GO:0031390">
    <property type="term" value="C:Ctf18 RFC-like complex"/>
    <property type="evidence" value="ECO:0007669"/>
    <property type="project" value="InterPro"/>
</dbReference>
<keyword evidence="8" id="KW-1185">Reference proteome</keyword>
<dbReference type="AlphaFoldDB" id="C5FUN8"/>
<evidence type="ECO:0000256" key="4">
    <source>
        <dbReference type="ARBA" id="ARBA00023242"/>
    </source>
</evidence>
<dbReference type="Proteomes" id="UP000002035">
    <property type="component" value="Unassembled WGS sequence"/>
</dbReference>
<protein>
    <recommendedName>
        <fullName evidence="9">Sister chromatid cohesion protein Ctf8</fullName>
    </recommendedName>
</protein>
<evidence type="ECO:0000313" key="7">
    <source>
        <dbReference type="EMBL" id="EEQ33622.1"/>
    </source>
</evidence>
<comment type="similarity">
    <text evidence="6">Belongs to the CTF8 family.</text>
</comment>
<reference evidence="8" key="1">
    <citation type="journal article" date="2012" name="MBio">
        <title>Comparative genome analysis of Trichophyton rubrum and related dermatophytes reveals candidate genes involved in infection.</title>
        <authorList>
            <person name="Martinez D.A."/>
            <person name="Oliver B.G."/>
            <person name="Graeser Y."/>
            <person name="Goldberg J.M."/>
            <person name="Li W."/>
            <person name="Martinez-Rossi N.M."/>
            <person name="Monod M."/>
            <person name="Shelest E."/>
            <person name="Barton R.C."/>
            <person name="Birch E."/>
            <person name="Brakhage A.A."/>
            <person name="Chen Z."/>
            <person name="Gurr S.J."/>
            <person name="Heiman D."/>
            <person name="Heitman J."/>
            <person name="Kosti I."/>
            <person name="Rossi A."/>
            <person name="Saif S."/>
            <person name="Samalova M."/>
            <person name="Saunders C.W."/>
            <person name="Shea T."/>
            <person name="Summerbell R.C."/>
            <person name="Xu J."/>
            <person name="Young S."/>
            <person name="Zeng Q."/>
            <person name="Birren B.W."/>
            <person name="Cuomo C.A."/>
            <person name="White T.C."/>
        </authorList>
    </citation>
    <scope>NUCLEOTIDE SEQUENCE [LARGE SCALE GENOMIC DNA]</scope>
    <source>
        <strain evidence="8">ATCC MYA-4605 / CBS 113480</strain>
    </source>
</reference>
<evidence type="ECO:0000256" key="1">
    <source>
        <dbReference type="ARBA" id="ARBA00004123"/>
    </source>
</evidence>
<dbReference type="PANTHER" id="PTHR28605">
    <property type="entry name" value="CTF8, CHROMOSOME TRANSMISSION FIDELITY FACTOR 8 HOMOLOG (S. CEREVISIAE)"/>
    <property type="match status" value="1"/>
</dbReference>
<evidence type="ECO:0000256" key="3">
    <source>
        <dbReference type="ARBA" id="ARBA00023125"/>
    </source>
</evidence>
<comment type="subcellular location">
    <subcellularLocation>
        <location evidence="1">Nucleus</location>
    </subcellularLocation>
</comment>
<dbReference type="InterPro" id="IPR018607">
    <property type="entry name" value="Ctf8"/>
</dbReference>
<evidence type="ECO:0000256" key="2">
    <source>
        <dbReference type="ARBA" id="ARBA00022705"/>
    </source>
</evidence>